<dbReference type="Gene3D" id="2.20.25.240">
    <property type="match status" value="1"/>
</dbReference>
<name>A0AAV6VSI5_9ARAC</name>
<sequence length="453" mass="52481">MLEHQNFLYIKEKTSKNVDYYKCKYRSCKARGIVCLNNFKASDTPHNHENDQTSIIRLQARQKVVEKAKNNPTQPASEVYNSVINTERKRLSTNFSNELIGTALPTFLSCRSSMIRSRREVLPAQPQRREDIIVGDWCLHEGENFLLINDGEKDRIMAFGTRNSIRLLAEAKRVFMDGTFYVCPSIFAQFYTLHVIYGGKMLPVVYALLPDKTEATYTRLLEKLTEIALEFGYIFKPEMFTIDFEQAVINAIHLLFPNAEIKGCFFHFTQCIWKKTQAYGLQAAFEVDEEVTKTIKRLAALPLLNPSDIEDTWMDIHGDAPPMPGMQQLIEYFVSTWLDPDTSLFDINIWNIYGVEGDRTNNRLEGWHSGLKRLIKKAHPNLFEFVDYIKQDYDNTCTTLLHITNGSYVNTQRRIYRKINLAIRKLTDMYNAGQKTPIEFLDSVSYKLHLKSN</sequence>
<dbReference type="Pfam" id="PF10551">
    <property type="entry name" value="MULE"/>
    <property type="match status" value="1"/>
</dbReference>
<dbReference type="PANTHER" id="PTHR47160:SF10">
    <property type="entry name" value="MULE TRANSPOSASE DOMAIN-CONTAINING PROTEIN"/>
    <property type="match status" value="1"/>
</dbReference>
<dbReference type="AlphaFoldDB" id="A0AAV6VSI5"/>
<comment type="caution">
    <text evidence="2">The sequence shown here is derived from an EMBL/GenBank/DDBJ whole genome shotgun (WGS) entry which is preliminary data.</text>
</comment>
<reference evidence="2 3" key="1">
    <citation type="journal article" date="2022" name="Nat. Ecol. Evol.">
        <title>A masculinizing supergene underlies an exaggerated male reproductive morph in a spider.</title>
        <authorList>
            <person name="Hendrickx F."/>
            <person name="De Corte Z."/>
            <person name="Sonet G."/>
            <person name="Van Belleghem S.M."/>
            <person name="Kostlbacher S."/>
            <person name="Vangestel C."/>
        </authorList>
    </citation>
    <scope>NUCLEOTIDE SEQUENCE [LARGE SCALE GENOMIC DNA]</scope>
    <source>
        <strain evidence="2">W744_W776</strain>
    </source>
</reference>
<evidence type="ECO:0000313" key="2">
    <source>
        <dbReference type="EMBL" id="KAG8198782.1"/>
    </source>
</evidence>
<feature type="domain" description="MULE transposase" evidence="1">
    <location>
        <begin position="175"/>
        <end position="270"/>
    </location>
</feature>
<dbReference type="InterPro" id="IPR018289">
    <property type="entry name" value="MULE_transposase_dom"/>
</dbReference>
<dbReference type="EMBL" id="JAFNEN010000035">
    <property type="protein sequence ID" value="KAG8198782.1"/>
    <property type="molecule type" value="Genomic_DNA"/>
</dbReference>
<evidence type="ECO:0000313" key="3">
    <source>
        <dbReference type="Proteomes" id="UP000827092"/>
    </source>
</evidence>
<gene>
    <name evidence="2" type="ORF">JTE90_007092</name>
</gene>
<proteinExistence type="predicted"/>
<dbReference type="PANTHER" id="PTHR47160">
    <property type="entry name" value="PUTATIVE-RELATED"/>
    <property type="match status" value="1"/>
</dbReference>
<evidence type="ECO:0000259" key="1">
    <source>
        <dbReference type="Pfam" id="PF10551"/>
    </source>
</evidence>
<protein>
    <recommendedName>
        <fullName evidence="1">MULE transposase domain-containing protein</fullName>
    </recommendedName>
</protein>
<accession>A0AAV6VSI5</accession>
<keyword evidence="3" id="KW-1185">Reference proteome</keyword>
<organism evidence="2 3">
    <name type="scientific">Oedothorax gibbosus</name>
    <dbReference type="NCBI Taxonomy" id="931172"/>
    <lineage>
        <taxon>Eukaryota</taxon>
        <taxon>Metazoa</taxon>
        <taxon>Ecdysozoa</taxon>
        <taxon>Arthropoda</taxon>
        <taxon>Chelicerata</taxon>
        <taxon>Arachnida</taxon>
        <taxon>Araneae</taxon>
        <taxon>Araneomorphae</taxon>
        <taxon>Entelegynae</taxon>
        <taxon>Araneoidea</taxon>
        <taxon>Linyphiidae</taxon>
        <taxon>Erigoninae</taxon>
        <taxon>Oedothorax</taxon>
    </lineage>
</organism>
<dbReference type="Proteomes" id="UP000827092">
    <property type="component" value="Unassembled WGS sequence"/>
</dbReference>